<dbReference type="RefSeq" id="WP_184789727.1">
    <property type="nucleotide sequence ID" value="NZ_BONT01000057.1"/>
</dbReference>
<dbReference type="Proteomes" id="UP000548476">
    <property type="component" value="Unassembled WGS sequence"/>
</dbReference>
<feature type="compositionally biased region" description="Polar residues" evidence="1">
    <location>
        <begin position="60"/>
        <end position="69"/>
    </location>
</feature>
<protein>
    <submittedName>
        <fullName evidence="2">DNA-binding NarL/FixJ family response regulator</fullName>
    </submittedName>
</protein>
<dbReference type="GO" id="GO:0003677">
    <property type="term" value="F:DNA binding"/>
    <property type="evidence" value="ECO:0007669"/>
    <property type="project" value="UniProtKB-KW"/>
</dbReference>
<keyword evidence="2" id="KW-0238">DNA-binding</keyword>
<comment type="caution">
    <text evidence="2">The sequence shown here is derived from an EMBL/GenBank/DDBJ whole genome shotgun (WGS) entry which is preliminary data.</text>
</comment>
<name>A0A841FL58_9ACTN</name>
<keyword evidence="3" id="KW-1185">Reference proteome</keyword>
<organism evidence="2 3">
    <name type="scientific">Phytomonospora endophytica</name>
    <dbReference type="NCBI Taxonomy" id="714109"/>
    <lineage>
        <taxon>Bacteria</taxon>
        <taxon>Bacillati</taxon>
        <taxon>Actinomycetota</taxon>
        <taxon>Actinomycetes</taxon>
        <taxon>Micromonosporales</taxon>
        <taxon>Micromonosporaceae</taxon>
        <taxon>Phytomonospora</taxon>
    </lineage>
</organism>
<evidence type="ECO:0000256" key="1">
    <source>
        <dbReference type="SAM" id="MobiDB-lite"/>
    </source>
</evidence>
<sequence>MHTGLRVIDPALAAGSMTAGPNPLTAREREVLLAARNGATIAATAKQLSPRYPRIRSSRETPASSIVEP</sequence>
<feature type="region of interest" description="Disordered" evidence="1">
    <location>
        <begin position="50"/>
        <end position="69"/>
    </location>
</feature>
<accession>A0A841FL58</accession>
<evidence type="ECO:0000313" key="3">
    <source>
        <dbReference type="Proteomes" id="UP000548476"/>
    </source>
</evidence>
<gene>
    <name evidence="2" type="ORF">HNR73_004769</name>
</gene>
<dbReference type="AlphaFoldDB" id="A0A841FL58"/>
<proteinExistence type="predicted"/>
<reference evidence="2 3" key="1">
    <citation type="submission" date="2020-08" db="EMBL/GenBank/DDBJ databases">
        <title>Genomic Encyclopedia of Type Strains, Phase IV (KMG-IV): sequencing the most valuable type-strain genomes for metagenomic binning, comparative biology and taxonomic classification.</title>
        <authorList>
            <person name="Goeker M."/>
        </authorList>
    </citation>
    <scope>NUCLEOTIDE SEQUENCE [LARGE SCALE GENOMIC DNA]</scope>
    <source>
        <strain evidence="2 3">YIM 65646</strain>
    </source>
</reference>
<dbReference type="EMBL" id="JACHGT010000010">
    <property type="protein sequence ID" value="MBB6036896.1"/>
    <property type="molecule type" value="Genomic_DNA"/>
</dbReference>
<evidence type="ECO:0000313" key="2">
    <source>
        <dbReference type="EMBL" id="MBB6036896.1"/>
    </source>
</evidence>